<dbReference type="InterPro" id="IPR055259">
    <property type="entry name" value="YkvP/CgeB_Glyco_trans-like"/>
</dbReference>
<dbReference type="RefSeq" id="WP_232005720.1">
    <property type="nucleotide sequence ID" value="NZ_LT907975.1"/>
</dbReference>
<keyword evidence="3" id="KW-1185">Reference proteome</keyword>
<dbReference type="EMBL" id="LT907975">
    <property type="protein sequence ID" value="SOB58152.1"/>
    <property type="molecule type" value="Genomic_DNA"/>
</dbReference>
<evidence type="ECO:0000313" key="3">
    <source>
        <dbReference type="Proteomes" id="UP000219215"/>
    </source>
</evidence>
<protein>
    <recommendedName>
        <fullName evidence="1">Spore protein YkvP/CgeB glycosyl transferase-like domain-containing protein</fullName>
    </recommendedName>
</protein>
<proteinExistence type="predicted"/>
<reference evidence="3" key="1">
    <citation type="submission" date="2017-09" db="EMBL/GenBank/DDBJ databases">
        <authorList>
            <person name="Regsiter A."/>
            <person name="William W."/>
        </authorList>
    </citation>
    <scope>NUCLEOTIDE SEQUENCE [LARGE SCALE GENOMIC DNA]</scope>
    <source>
        <strain evidence="3">500-1</strain>
    </source>
</reference>
<gene>
    <name evidence="2" type="ORF">DPRO_1265</name>
</gene>
<organism evidence="2 3">
    <name type="scientific">Pseudodesulfovibrio profundus</name>
    <dbReference type="NCBI Taxonomy" id="57320"/>
    <lineage>
        <taxon>Bacteria</taxon>
        <taxon>Pseudomonadati</taxon>
        <taxon>Thermodesulfobacteriota</taxon>
        <taxon>Desulfovibrionia</taxon>
        <taxon>Desulfovibrionales</taxon>
        <taxon>Desulfovibrionaceae</taxon>
    </lineage>
</organism>
<dbReference type="Proteomes" id="UP000219215">
    <property type="component" value="Chromosome DPRO"/>
</dbReference>
<feature type="domain" description="Spore protein YkvP/CgeB glycosyl transferase-like" evidence="1">
    <location>
        <begin position="385"/>
        <end position="516"/>
    </location>
</feature>
<sequence length="521" mass="58024">MAWSVYLAEYATKAKCAVVNRPKRITITNELGNAQTLPDDKGQFEVIPGGPQTVFLGLGPAPGKLVDYFPRNIEARYIEHPEIARQIEKWDSRIPATMSPLSPEAFTPEMAGKCTIIRYRPGLKAFPSFWGPLTARTATSRLQPGTTSKSVWLPLGEADLLSKELTAAFEEQGYTVRALDREQLERSPGTVLPDLLQQETPELFLSVNFKGLEPFGLGFNLLREAGVPVAIWLVDNPFNILTSVKSGYWKEANLFVTDHSFIGPLMKYGASHVTHLPLATSPRFFDQGGTLPDHAGGLEDRLVFVGRSEFPGKNRFFAGLTPNQLLLQNAVAMLDEGERPHFHWWEEHIRAQLWPGNNIRHVGIGAEVAGYTWKVRCLSAAGDATVIFGDDKWSIINGITADTRPFVDYYAHLPAIYRTAAATLNITGLQLPAGLTQRHFDVWAAGGFLLTDNNPGLKLFPEDLCDPITFRTASEIPTLFAQFKHETQEKSALRDAWRQHILNNHTYAHRITTILETIQSP</sequence>
<name>A0A2C8F6W0_9BACT</name>
<evidence type="ECO:0000313" key="2">
    <source>
        <dbReference type="EMBL" id="SOB58152.1"/>
    </source>
</evidence>
<dbReference type="KEGG" id="pprf:DPRO_1265"/>
<evidence type="ECO:0000259" key="1">
    <source>
        <dbReference type="Pfam" id="PF13524"/>
    </source>
</evidence>
<dbReference type="Pfam" id="PF13524">
    <property type="entry name" value="Glyco_trans_1_2"/>
    <property type="match status" value="1"/>
</dbReference>
<dbReference type="AlphaFoldDB" id="A0A2C8F6W0"/>
<accession>A0A2C8F6W0</accession>